<feature type="transmembrane region" description="Helical" evidence="6">
    <location>
        <begin position="54"/>
        <end position="73"/>
    </location>
</feature>
<keyword evidence="3 5" id="KW-0808">Transferase</keyword>
<comment type="similarity">
    <text evidence="2 5">Belongs to the CDP-alcohol phosphatidyltransferase class-I family.</text>
</comment>
<evidence type="ECO:0000256" key="6">
    <source>
        <dbReference type="SAM" id="Phobius"/>
    </source>
</evidence>
<dbReference type="PANTHER" id="PTHR10414:SF37">
    <property type="entry name" value="BB IN A BOXCAR, ISOFORM C"/>
    <property type="match status" value="1"/>
</dbReference>
<keyword evidence="6" id="KW-0812">Transmembrane</keyword>
<keyword evidence="6" id="KW-1133">Transmembrane helix</keyword>
<evidence type="ECO:0000313" key="7">
    <source>
        <dbReference type="EMBL" id="KAF9762955.1"/>
    </source>
</evidence>
<evidence type="ECO:0000256" key="1">
    <source>
        <dbReference type="ARBA" id="ARBA00004370"/>
    </source>
</evidence>
<feature type="transmembrane region" description="Helical" evidence="6">
    <location>
        <begin position="79"/>
        <end position="98"/>
    </location>
</feature>
<dbReference type="InterPro" id="IPR014472">
    <property type="entry name" value="CHOPT"/>
</dbReference>
<comment type="subcellular location">
    <subcellularLocation>
        <location evidence="1">Membrane</location>
    </subcellularLocation>
</comment>
<feature type="transmembrane region" description="Helical" evidence="6">
    <location>
        <begin position="316"/>
        <end position="335"/>
    </location>
</feature>
<dbReference type="AlphaFoldDB" id="A0A9P6KYF6"/>
<evidence type="ECO:0000313" key="8">
    <source>
        <dbReference type="Proteomes" id="UP000740883"/>
    </source>
</evidence>
<dbReference type="InterPro" id="IPR043130">
    <property type="entry name" value="CDP-OH_PTrfase_TM_dom"/>
</dbReference>
<dbReference type="InterPro" id="IPR000462">
    <property type="entry name" value="CDP-OH_P_trans"/>
</dbReference>
<dbReference type="Pfam" id="PF01066">
    <property type="entry name" value="CDP-OH_P_transf"/>
    <property type="match status" value="1"/>
</dbReference>
<name>A0A9P6KYF6_9MICR</name>
<gene>
    <name evidence="7" type="primary">PSS</name>
    <name evidence="7" type="ORF">NGRA_1640</name>
</gene>
<dbReference type="GO" id="GO:0008654">
    <property type="term" value="P:phospholipid biosynthetic process"/>
    <property type="evidence" value="ECO:0007669"/>
    <property type="project" value="InterPro"/>
</dbReference>
<dbReference type="GO" id="GO:0016020">
    <property type="term" value="C:membrane"/>
    <property type="evidence" value="ECO:0007669"/>
    <property type="project" value="UniProtKB-SubCell"/>
</dbReference>
<dbReference type="PROSITE" id="PS00379">
    <property type="entry name" value="CDP_ALCOHOL_P_TRANSF"/>
    <property type="match status" value="1"/>
</dbReference>
<proteinExistence type="inferred from homology"/>
<organism evidence="7 8">
    <name type="scientific">Nosema granulosis</name>
    <dbReference type="NCBI Taxonomy" id="83296"/>
    <lineage>
        <taxon>Eukaryota</taxon>
        <taxon>Fungi</taxon>
        <taxon>Fungi incertae sedis</taxon>
        <taxon>Microsporidia</taxon>
        <taxon>Nosematidae</taxon>
        <taxon>Nosema</taxon>
    </lineage>
</organism>
<dbReference type="OrthoDB" id="196717at2759"/>
<evidence type="ECO:0000256" key="3">
    <source>
        <dbReference type="ARBA" id="ARBA00022679"/>
    </source>
</evidence>
<dbReference type="PANTHER" id="PTHR10414">
    <property type="entry name" value="ETHANOLAMINEPHOSPHOTRANSFERASE"/>
    <property type="match status" value="1"/>
</dbReference>
<evidence type="ECO:0000256" key="5">
    <source>
        <dbReference type="RuleBase" id="RU003750"/>
    </source>
</evidence>
<dbReference type="GO" id="GO:0016780">
    <property type="term" value="F:phosphotransferase activity, for other substituted phosphate groups"/>
    <property type="evidence" value="ECO:0007669"/>
    <property type="project" value="InterPro"/>
</dbReference>
<feature type="transmembrane region" description="Helical" evidence="6">
    <location>
        <begin position="182"/>
        <end position="200"/>
    </location>
</feature>
<feature type="transmembrane region" description="Helical" evidence="6">
    <location>
        <begin position="220"/>
        <end position="238"/>
    </location>
</feature>
<accession>A0A9P6KYF6</accession>
<comment type="caution">
    <text evidence="7">The sequence shown here is derived from an EMBL/GenBank/DDBJ whole genome shotgun (WGS) entry which is preliminary data.</text>
</comment>
<feature type="transmembrane region" description="Helical" evidence="6">
    <location>
        <begin position="142"/>
        <end position="161"/>
    </location>
</feature>
<evidence type="ECO:0000256" key="4">
    <source>
        <dbReference type="ARBA" id="ARBA00023136"/>
    </source>
</evidence>
<dbReference type="InterPro" id="IPR048254">
    <property type="entry name" value="CDP_ALCOHOL_P_TRANSF_CS"/>
</dbReference>
<sequence>MLKLFKESLNIKEETALKTYKYRTVDRSILSTLFFKKYTAWVLKHTPAYLAPNTITMIGYFSLLINFLVVIIFDQNLRNGFPLLSLFSAICLVLYFTADNIDGAQARKLKECSPMGQMFDHGVDSCCVFFCMISLISSLGLGLTYTSFMLIFCVMSGFYLAGLEEKFTGVFELGAVSGPTEGLVFIFILHLLAAFSRQTIRRAISAVTFSPYLVRNVNFPNISPLFILLVVISCYNILTSYIKCVNLSDIKKKSVVAKSYVSIILSFIPMFTLHNLFMSTPCLQMLNMIIFAQCFSLKYIEEIFSNIINSSKRKNNFFFFLYLCFGMSSVFYDVRKISTCLYLYLLISTFHYIYNVNLLIGICKRALKINVFTLNKKIK</sequence>
<feature type="transmembrane region" description="Helical" evidence="6">
    <location>
        <begin position="341"/>
        <end position="360"/>
    </location>
</feature>
<dbReference type="Gene3D" id="1.20.120.1760">
    <property type="match status" value="1"/>
</dbReference>
<keyword evidence="4 6" id="KW-0472">Membrane</keyword>
<keyword evidence="8" id="KW-1185">Reference proteome</keyword>
<dbReference type="Proteomes" id="UP000740883">
    <property type="component" value="Unassembled WGS sequence"/>
</dbReference>
<feature type="transmembrane region" description="Helical" evidence="6">
    <location>
        <begin position="259"/>
        <end position="277"/>
    </location>
</feature>
<dbReference type="EMBL" id="SBJO01000117">
    <property type="protein sequence ID" value="KAF9762955.1"/>
    <property type="molecule type" value="Genomic_DNA"/>
</dbReference>
<protein>
    <submittedName>
        <fullName evidence="7">CDP-diacylglycerol--serine O-phosphatidyltransferase</fullName>
    </submittedName>
</protein>
<dbReference type="PIRSF" id="PIRSF015665">
    <property type="entry name" value="CHOPT"/>
    <property type="match status" value="1"/>
</dbReference>
<reference evidence="7 8" key="1">
    <citation type="journal article" date="2020" name="Genome Biol. Evol.">
        <title>Comparative genomics of strictly vertically transmitted, feminizing microsporidia endosymbionts of amphipod crustaceans.</title>
        <authorList>
            <person name="Cormier A."/>
            <person name="Chebbi M.A."/>
            <person name="Giraud I."/>
            <person name="Wattier R."/>
            <person name="Teixeira M."/>
            <person name="Gilbert C."/>
            <person name="Rigaud T."/>
            <person name="Cordaux R."/>
        </authorList>
    </citation>
    <scope>NUCLEOTIDE SEQUENCE [LARGE SCALE GENOMIC DNA]</scope>
    <source>
        <strain evidence="7 8">Ou3-Ou53</strain>
    </source>
</reference>
<evidence type="ECO:0000256" key="2">
    <source>
        <dbReference type="ARBA" id="ARBA00010441"/>
    </source>
</evidence>